<evidence type="ECO:0000256" key="13">
    <source>
        <dbReference type="ARBA" id="ARBA00048064"/>
    </source>
</evidence>
<organism evidence="15 16">
    <name type="scientific">Pelobates cultripes</name>
    <name type="common">Western spadefoot toad</name>
    <dbReference type="NCBI Taxonomy" id="61616"/>
    <lineage>
        <taxon>Eukaryota</taxon>
        <taxon>Metazoa</taxon>
        <taxon>Chordata</taxon>
        <taxon>Craniata</taxon>
        <taxon>Vertebrata</taxon>
        <taxon>Euteleostomi</taxon>
        <taxon>Amphibia</taxon>
        <taxon>Batrachia</taxon>
        <taxon>Anura</taxon>
        <taxon>Pelobatoidea</taxon>
        <taxon>Pelobatidae</taxon>
        <taxon>Pelobates</taxon>
    </lineage>
</organism>
<dbReference type="AlphaFoldDB" id="A0AAD1RQU9"/>
<comment type="pathway">
    <text evidence="2">Protein modification; protein glycosylation.</text>
</comment>
<feature type="transmembrane region" description="Helical" evidence="14">
    <location>
        <begin position="388"/>
        <end position="405"/>
    </location>
</feature>
<dbReference type="PROSITE" id="PS51257">
    <property type="entry name" value="PROKAR_LIPOPROTEIN"/>
    <property type="match status" value="1"/>
</dbReference>
<feature type="transmembrane region" description="Helical" evidence="14">
    <location>
        <begin position="364"/>
        <end position="381"/>
    </location>
</feature>
<evidence type="ECO:0000256" key="10">
    <source>
        <dbReference type="ARBA" id="ARBA00022989"/>
    </source>
</evidence>
<keyword evidence="9" id="KW-0256">Endoplasmic reticulum</keyword>
<comment type="function">
    <text evidence="12">Dol-P-Glc:Glc(2)Man(9)GlcNAc(2)-PP-Dol alpha-1,2-glucosyltransferase that operates in the biosynthetic pathway of dolichol-linked oligosaccharides, the glycan precursors employed in protein asparagine (N)-glycosylation. The assembly of dolichol-linked oligosaccharides begins on the cytosolic side of the endoplasmic reticulum membrane and finishes in its lumen. The sequential addition of sugars to dolichol pyrophosphate produces dolichol-linked oligosaccharides containing fourteen sugars, including two GlcNAcs, nine mannoses and three glucoses. Once assembled, the oligosaccharide is transferred from the lipid to nascent proteins by oligosaccharyltransferases. In the lumen of the endoplasmic reticulum, adds the third and last glucose residue from dolichyl phosphate glucose (Dol-P-Glc) onto the lipid-linked oligosaccharide intermediate Glc(2)Man(9)GlcNAc(2)-PP-Dol to produce Glc(3)Man(9)GlcNAc(2)-PP-Dol.</text>
</comment>
<gene>
    <name evidence="15" type="ORF">PECUL_23A015996</name>
</gene>
<evidence type="ECO:0000256" key="8">
    <source>
        <dbReference type="ARBA" id="ARBA00022692"/>
    </source>
</evidence>
<dbReference type="Pfam" id="PF04922">
    <property type="entry name" value="DIE2_ALG10"/>
    <property type="match status" value="1"/>
</dbReference>
<protein>
    <recommendedName>
        <fullName evidence="5 14">Dol-P-Glc:Glc(2)Man(9)GlcNAc(2)-PP-Dol alpha-1,2-glucosyltransferase</fullName>
        <ecNumber evidence="4 14">2.4.1.256</ecNumber>
    </recommendedName>
</protein>
<sequence>MDKLEGYYFSALFSGCFLLSSVLFSKLTREQRDPYMDEIFHIPQAQQYCHGHFNQWDPMITTLPGLYLASVGIVKPVAWIFGWNETVVCSPGMLRFVNLLFSLGNLYLVYLIFCQVHFKHKVSSFRKILSALNLYLFPTLYFFTFLYYTDSGSTFFVLFTYLMCLYGNHKSAALLGFCAFCFRQTNIIWIIFCAGNVIADELTKARNIHMKKKDEKPVEKGTISEIADIIIFILRYMLSFKNVLTLLVLTWPYVILVIAFLGFLVVNGGIVVGDKSNHEVCFHFPQLFYFFAFTLVFSFPQLISLQKKKDFIKALKRHCCLYIAITCISLFLIWKFTYVHQYLIADNRHYTFYIWKKIFQRHELVKYILVPGYIYAAWSFADALKSKSILWLLMFFTCILGATVPQKLMEFRYFILPYLIFRLNIPIPSVTKLLLELALYISVNLVTFHLFLNKPFYWPDHEETQRFMW</sequence>
<feature type="transmembrane region" description="Helical" evidence="14">
    <location>
        <begin position="243"/>
        <end position="266"/>
    </location>
</feature>
<evidence type="ECO:0000256" key="6">
    <source>
        <dbReference type="ARBA" id="ARBA00022676"/>
    </source>
</evidence>
<evidence type="ECO:0000256" key="11">
    <source>
        <dbReference type="ARBA" id="ARBA00023136"/>
    </source>
</evidence>
<feature type="transmembrane region" description="Helical" evidence="14">
    <location>
        <begin position="286"/>
        <end position="307"/>
    </location>
</feature>
<name>A0AAD1RQU9_PELCU</name>
<evidence type="ECO:0000256" key="14">
    <source>
        <dbReference type="PIRNR" id="PIRNR028810"/>
    </source>
</evidence>
<feature type="transmembrane region" description="Helical" evidence="14">
    <location>
        <begin position="128"/>
        <end position="149"/>
    </location>
</feature>
<evidence type="ECO:0000256" key="1">
    <source>
        <dbReference type="ARBA" id="ARBA00004477"/>
    </source>
</evidence>
<keyword evidence="10 14" id="KW-1133">Transmembrane helix</keyword>
<evidence type="ECO:0000256" key="9">
    <source>
        <dbReference type="ARBA" id="ARBA00022824"/>
    </source>
</evidence>
<feature type="transmembrane region" description="Helical" evidence="14">
    <location>
        <begin position="319"/>
        <end position="344"/>
    </location>
</feature>
<feature type="transmembrane region" description="Helical" evidence="14">
    <location>
        <begin position="155"/>
        <end position="182"/>
    </location>
</feature>
<dbReference type="PANTHER" id="PTHR12989:SF10">
    <property type="entry name" value="DOL-P-GLC:GLC(2)MAN(9)GLCNAC(2)-PP-DOL ALPHA-1,2-GLUCOSYLTRANSFERASE-RELATED"/>
    <property type="match status" value="1"/>
</dbReference>
<evidence type="ECO:0000256" key="3">
    <source>
        <dbReference type="ARBA" id="ARBA00010600"/>
    </source>
</evidence>
<dbReference type="GO" id="GO:0006488">
    <property type="term" value="P:dolichol-linked oligosaccharide biosynthetic process"/>
    <property type="evidence" value="ECO:0007669"/>
    <property type="project" value="UniProtKB-UniRule"/>
</dbReference>
<dbReference type="GO" id="GO:0005789">
    <property type="term" value="C:endoplasmic reticulum membrane"/>
    <property type="evidence" value="ECO:0007669"/>
    <property type="project" value="UniProtKB-SubCell"/>
</dbReference>
<dbReference type="PIRSF" id="PIRSF028810">
    <property type="entry name" value="Alpha1_2_glucosyltferase_Alg10"/>
    <property type="match status" value="1"/>
</dbReference>
<feature type="transmembrane region" description="Helical" evidence="14">
    <location>
        <begin position="434"/>
        <end position="452"/>
    </location>
</feature>
<feature type="transmembrane region" description="Helical" evidence="14">
    <location>
        <begin position="65"/>
        <end position="84"/>
    </location>
</feature>
<evidence type="ECO:0000256" key="12">
    <source>
        <dbReference type="ARBA" id="ARBA00044727"/>
    </source>
</evidence>
<feature type="transmembrane region" description="Helical" evidence="14">
    <location>
        <begin position="6"/>
        <end position="24"/>
    </location>
</feature>
<dbReference type="GO" id="GO:0106073">
    <property type="term" value="F:dolichyl pyrophosphate Glc2Man9GlcNAc2 alpha-1,2-glucosyltransferase activity"/>
    <property type="evidence" value="ECO:0007669"/>
    <property type="project" value="UniProtKB-UniRule"/>
</dbReference>
<dbReference type="InterPro" id="IPR016900">
    <property type="entry name" value="Alg10"/>
</dbReference>
<dbReference type="PANTHER" id="PTHR12989">
    <property type="entry name" value="ALPHA-1,2-GLUCOSYLTRANSFERASE ALG10"/>
    <property type="match status" value="1"/>
</dbReference>
<evidence type="ECO:0000313" key="16">
    <source>
        <dbReference type="Proteomes" id="UP001295444"/>
    </source>
</evidence>
<accession>A0AAD1RQU9</accession>
<comment type="catalytic activity">
    <reaction evidence="13">
        <text>an alpha-D-Glc-(1-&gt;3)-alpha-D-Glc-(1-&gt;3)-alpha-D-Man-(1-&gt;2)-alpha-D-Man-(1-&gt;2)-alpha-D-Man-(1-&gt;3)-[alpha-D-Man-(1-&gt;2)-alpha-D-Man-(1-&gt;3)-[alpha-D-Man-(1-&gt;2)-alpha-D-Man-(1-&gt;6)]-alpha-D-Man-(1-&gt;6)]-beta-D-Man-(1-&gt;4)-beta-D-GlcNAc-(1-&gt;4)-alpha-D-GlcNAc-diphospho-di-trans,poly-cis-dolichol + a di-trans,poly-cis-dolichyl beta-D-glucosyl phosphate = a alpha-D-Glc-(1-&gt;2)-alpha-D-Glc-(1-&gt;3)-alpha-D-Glc-(1-&gt;3)-alpha-D-Man-(1-&gt;2)-alpha-D-Man-(1-&gt;2)-alpha-D-Man-(1-&gt;3)-[alpha-D-Man-(1-&gt;2)-alpha-D-Man-(1-&gt;3)-[alpha-D-Man-(1-&gt;2)-alpha-D-Man-(1-&gt;6)]-alpha-D-Man-(1-&gt;6)]-beta-D-Man-(1-&gt;4)-beta-D-GlcNAc-(1-&gt;4)-alpha-D-GlcNAc-diphospho-di-trans,poly-cis-dolichol + a di-trans,poly-cis-dolichyl phosphate + H(+)</text>
        <dbReference type="Rhea" id="RHEA:29543"/>
        <dbReference type="Rhea" id="RHEA-COMP:19498"/>
        <dbReference type="Rhea" id="RHEA-COMP:19502"/>
        <dbReference type="Rhea" id="RHEA-COMP:19512"/>
        <dbReference type="Rhea" id="RHEA-COMP:19522"/>
        <dbReference type="ChEBI" id="CHEBI:15378"/>
        <dbReference type="ChEBI" id="CHEBI:57525"/>
        <dbReference type="ChEBI" id="CHEBI:57683"/>
        <dbReference type="ChEBI" id="CHEBI:132522"/>
        <dbReference type="ChEBI" id="CHEBI:132523"/>
        <dbReference type="EC" id="2.4.1.256"/>
    </reaction>
    <physiologicalReaction direction="left-to-right" evidence="13">
        <dbReference type="Rhea" id="RHEA:29544"/>
    </physiologicalReaction>
</comment>
<dbReference type="EC" id="2.4.1.256" evidence="4 14"/>
<keyword evidence="7" id="KW-0808">Transferase</keyword>
<evidence type="ECO:0000313" key="15">
    <source>
        <dbReference type="EMBL" id="CAH2275837.1"/>
    </source>
</evidence>
<reference evidence="15" key="1">
    <citation type="submission" date="2022-03" db="EMBL/GenBank/DDBJ databases">
        <authorList>
            <person name="Alioto T."/>
            <person name="Alioto T."/>
            <person name="Gomez Garrido J."/>
        </authorList>
    </citation>
    <scope>NUCLEOTIDE SEQUENCE</scope>
</reference>
<evidence type="ECO:0000256" key="7">
    <source>
        <dbReference type="ARBA" id="ARBA00022679"/>
    </source>
</evidence>
<keyword evidence="6 14" id="KW-0328">Glycosyltransferase</keyword>
<comment type="similarity">
    <text evidence="3 14">Belongs to the ALG10 glucosyltransferase family.</text>
</comment>
<comment type="subcellular location">
    <subcellularLocation>
        <location evidence="1">Endoplasmic reticulum membrane</location>
        <topology evidence="1">Multi-pass membrane protein</topology>
    </subcellularLocation>
</comment>
<dbReference type="Proteomes" id="UP001295444">
    <property type="component" value="Chromosome 03"/>
</dbReference>
<evidence type="ECO:0000256" key="2">
    <source>
        <dbReference type="ARBA" id="ARBA00004922"/>
    </source>
</evidence>
<feature type="transmembrane region" description="Helical" evidence="14">
    <location>
        <begin position="96"/>
        <end position="116"/>
    </location>
</feature>
<keyword evidence="11 14" id="KW-0472">Membrane</keyword>
<proteinExistence type="inferred from homology"/>
<evidence type="ECO:0000256" key="4">
    <source>
        <dbReference type="ARBA" id="ARBA00011967"/>
    </source>
</evidence>
<dbReference type="EMBL" id="OW240914">
    <property type="protein sequence ID" value="CAH2275837.1"/>
    <property type="molecule type" value="Genomic_DNA"/>
</dbReference>
<keyword evidence="8 14" id="KW-0812">Transmembrane</keyword>
<evidence type="ECO:0000256" key="5">
    <source>
        <dbReference type="ARBA" id="ARBA00018512"/>
    </source>
</evidence>
<keyword evidence="16" id="KW-1185">Reference proteome</keyword>